<dbReference type="AlphaFoldDB" id="A0AAJ1BYE2"/>
<name>A0AAJ1BYE2_9HYPH</name>
<evidence type="ECO:0000313" key="2">
    <source>
        <dbReference type="Proteomes" id="UP001155380"/>
    </source>
</evidence>
<organism evidence="1 2">
    <name type="scientific">Ciceribacter sichuanensis</name>
    <dbReference type="NCBI Taxonomy" id="2949647"/>
    <lineage>
        <taxon>Bacteria</taxon>
        <taxon>Pseudomonadati</taxon>
        <taxon>Pseudomonadota</taxon>
        <taxon>Alphaproteobacteria</taxon>
        <taxon>Hyphomicrobiales</taxon>
        <taxon>Rhizobiaceae</taxon>
        <taxon>Ciceribacter</taxon>
    </lineage>
</organism>
<comment type="caution">
    <text evidence="1">The sequence shown here is derived from an EMBL/GenBank/DDBJ whole genome shotgun (WGS) entry which is preliminary data.</text>
</comment>
<dbReference type="Proteomes" id="UP001155380">
    <property type="component" value="Unassembled WGS sequence"/>
</dbReference>
<reference evidence="1" key="1">
    <citation type="submission" date="2022-06" db="EMBL/GenBank/DDBJ databases">
        <authorList>
            <person name="Sun Q."/>
        </authorList>
    </citation>
    <scope>NUCLEOTIDE SEQUENCE</scope>
    <source>
        <strain evidence="1">S101</strain>
    </source>
</reference>
<dbReference type="RefSeq" id="WP_250915457.1">
    <property type="nucleotide sequence ID" value="NZ_JAMXLX010000005.1"/>
</dbReference>
<evidence type="ECO:0000313" key="1">
    <source>
        <dbReference type="EMBL" id="MCO5958512.1"/>
    </source>
</evidence>
<protein>
    <submittedName>
        <fullName evidence="1">DUF3445 domain-containing protein</fullName>
    </submittedName>
</protein>
<proteinExistence type="predicted"/>
<dbReference type="Pfam" id="PF11927">
    <property type="entry name" value="HODM_asu-like"/>
    <property type="match status" value="1"/>
</dbReference>
<accession>A0AAJ1BYE2</accession>
<gene>
    <name evidence="1" type="ORF">NBH21_17170</name>
</gene>
<dbReference type="EMBL" id="JAMXLX010000005">
    <property type="protein sequence ID" value="MCO5958512.1"/>
    <property type="molecule type" value="Genomic_DNA"/>
</dbReference>
<sequence length="308" mass="34458">MIPTHTPPAYTPYDGSSKPFSIGLTPIDLNDWIEPDGDLATFLAEKKALEKTHFDNIFLAAPESLDAQRETLALLTEHVTTRHAGIYSRRGDIVEMAGHSVDLSDETRPPLLRAGSLVQDDLLILRRKEDGWTLVAAHLAFPSSWSLPEKFMKPMDQIHAGVPGFQGGTRNATLINRMFDKLDMNQPVKRYNWSVNWRYALYHPRPEKTAIEPNSPGVAAANAIIRIERQVLRRLPQTGDLLFTVRIYLDPLKAIMEAPDGARLAASMAAQLEALEEDQVNYKGLAEKRRELVDCLLDVARQKVASEA</sequence>
<dbReference type="InterPro" id="IPR021848">
    <property type="entry name" value="HODM_asu-like"/>
</dbReference>